<dbReference type="Proteomes" id="UP000295680">
    <property type="component" value="Unassembled WGS sequence"/>
</dbReference>
<keyword evidence="2" id="KW-1185">Reference proteome</keyword>
<name>A0A4R2JEZ2_9PSEU</name>
<organism evidence="1 2">
    <name type="scientific">Actinocrispum wychmicini</name>
    <dbReference type="NCBI Taxonomy" id="1213861"/>
    <lineage>
        <taxon>Bacteria</taxon>
        <taxon>Bacillati</taxon>
        <taxon>Actinomycetota</taxon>
        <taxon>Actinomycetes</taxon>
        <taxon>Pseudonocardiales</taxon>
        <taxon>Pseudonocardiaceae</taxon>
        <taxon>Actinocrispum</taxon>
    </lineage>
</organism>
<comment type="caution">
    <text evidence="1">The sequence shown here is derived from an EMBL/GenBank/DDBJ whole genome shotgun (WGS) entry which is preliminary data.</text>
</comment>
<sequence>MPDRSTPRGILTSSNLFSAIETEVASAAESTVIIEPDACAPGVPAMAVTAAQAREIVRGIEPRDSLRDAIWATLVRRTITWPRSWQQLAIWTALPGLRVIVNRLYRVWRTDLDDLRSEVVLGFLEALRRADPEQSHLGARLWWNTYRLALQMCQQGVRERAVENIELAAGLRAGVGDTEPLPASGQHDPQAVESARLGALAARLGLRAVINTRPSDDGCRVVFLPKGPSNVANFRGNGSGEAA</sequence>
<evidence type="ECO:0000313" key="1">
    <source>
        <dbReference type="EMBL" id="TCO58281.1"/>
    </source>
</evidence>
<reference evidence="1 2" key="1">
    <citation type="submission" date="2019-03" db="EMBL/GenBank/DDBJ databases">
        <title>Genomic Encyclopedia of Type Strains, Phase IV (KMG-IV): sequencing the most valuable type-strain genomes for metagenomic binning, comparative biology and taxonomic classification.</title>
        <authorList>
            <person name="Goeker M."/>
        </authorList>
    </citation>
    <scope>NUCLEOTIDE SEQUENCE [LARGE SCALE GENOMIC DNA]</scope>
    <source>
        <strain evidence="1 2">DSM 45934</strain>
    </source>
</reference>
<proteinExistence type="predicted"/>
<evidence type="ECO:0000313" key="2">
    <source>
        <dbReference type="Proteomes" id="UP000295680"/>
    </source>
</evidence>
<protein>
    <submittedName>
        <fullName evidence="1">Uncharacterized protein</fullName>
    </submittedName>
</protein>
<gene>
    <name evidence="1" type="ORF">EV192_105346</name>
</gene>
<dbReference type="EMBL" id="SLWS01000005">
    <property type="protein sequence ID" value="TCO58281.1"/>
    <property type="molecule type" value="Genomic_DNA"/>
</dbReference>
<accession>A0A4R2JEZ2</accession>
<dbReference type="AlphaFoldDB" id="A0A4R2JEZ2"/>